<evidence type="ECO:0000313" key="2">
    <source>
        <dbReference type="EMBL" id="PIL45618.1"/>
    </source>
</evidence>
<protein>
    <submittedName>
        <fullName evidence="2">Uncharacterized protein</fullName>
    </submittedName>
</protein>
<keyword evidence="3" id="KW-1185">Reference proteome</keyword>
<dbReference type="RefSeq" id="WP_099787530.1">
    <property type="nucleotide sequence ID" value="NZ_JBHLYV010000029.1"/>
</dbReference>
<reference evidence="2 3" key="1">
    <citation type="submission" date="2017-10" db="EMBL/GenBank/DDBJ databases">
        <title>Massilia psychrophilum sp. nov., a novel purple-pigmented bacterium isolated from Tianshan glacier, Xinjiang Municipality, China.</title>
        <authorList>
            <person name="Wang H."/>
        </authorList>
    </citation>
    <scope>NUCLEOTIDE SEQUENCE [LARGE SCALE GENOMIC DNA]</scope>
    <source>
        <strain evidence="2 3">JCM 30074</strain>
    </source>
</reference>
<organism evidence="2 3">
    <name type="scientific">Massilia eurypsychrophila</name>
    <dbReference type="NCBI Taxonomy" id="1485217"/>
    <lineage>
        <taxon>Bacteria</taxon>
        <taxon>Pseudomonadati</taxon>
        <taxon>Pseudomonadota</taxon>
        <taxon>Betaproteobacteria</taxon>
        <taxon>Burkholderiales</taxon>
        <taxon>Oxalobacteraceae</taxon>
        <taxon>Telluria group</taxon>
        <taxon>Massilia</taxon>
    </lineage>
</organism>
<dbReference type="AlphaFoldDB" id="A0A2G8TJ26"/>
<comment type="caution">
    <text evidence="2">The sequence shown here is derived from an EMBL/GenBank/DDBJ whole genome shotgun (WGS) entry which is preliminary data.</text>
</comment>
<dbReference type="Proteomes" id="UP000230390">
    <property type="component" value="Unassembled WGS sequence"/>
</dbReference>
<dbReference type="OrthoDB" id="8778843at2"/>
<proteinExistence type="predicted"/>
<evidence type="ECO:0000313" key="3">
    <source>
        <dbReference type="Proteomes" id="UP000230390"/>
    </source>
</evidence>
<gene>
    <name evidence="2" type="ORF">CR105_05900</name>
</gene>
<accession>A0A2G8TJ26</accession>
<sequence>MRDKKDNATLDLVGFDADLPPASPDMASAPVKRAPRSRITGIRQHQLELLDDTDASGLPVWRRDEGLDLTGLPVWAAAC</sequence>
<dbReference type="EMBL" id="PDOC01000003">
    <property type="protein sequence ID" value="PIL45618.1"/>
    <property type="molecule type" value="Genomic_DNA"/>
</dbReference>
<name>A0A2G8TJ26_9BURK</name>
<evidence type="ECO:0000256" key="1">
    <source>
        <dbReference type="SAM" id="MobiDB-lite"/>
    </source>
</evidence>
<feature type="region of interest" description="Disordered" evidence="1">
    <location>
        <begin position="14"/>
        <end position="35"/>
    </location>
</feature>